<comment type="caution">
    <text evidence="3">The sequence shown here is derived from an EMBL/GenBank/DDBJ whole genome shotgun (WGS) entry which is preliminary data.</text>
</comment>
<name>A0AA36M542_CYLNA</name>
<dbReference type="Pfam" id="PF00087">
    <property type="entry name" value="Toxin_TOLIP"/>
    <property type="match status" value="1"/>
</dbReference>
<feature type="transmembrane region" description="Helical" evidence="1">
    <location>
        <begin position="111"/>
        <end position="128"/>
    </location>
</feature>
<dbReference type="AlphaFoldDB" id="A0AA36M542"/>
<dbReference type="Gene3D" id="2.10.60.10">
    <property type="entry name" value="CD59"/>
    <property type="match status" value="1"/>
</dbReference>
<gene>
    <name evidence="3" type="ORF">CYNAS_LOCUS10113</name>
</gene>
<evidence type="ECO:0000256" key="1">
    <source>
        <dbReference type="SAM" id="Phobius"/>
    </source>
</evidence>
<evidence type="ECO:0000313" key="3">
    <source>
        <dbReference type="EMBL" id="CAJ0598130.1"/>
    </source>
</evidence>
<evidence type="ECO:0000259" key="2">
    <source>
        <dbReference type="Pfam" id="PF00087"/>
    </source>
</evidence>
<evidence type="ECO:0000313" key="4">
    <source>
        <dbReference type="Proteomes" id="UP001176961"/>
    </source>
</evidence>
<keyword evidence="1" id="KW-1133">Transmembrane helix</keyword>
<dbReference type="PROSITE" id="PS51257">
    <property type="entry name" value="PROKAR_LIPOPROTEIN"/>
    <property type="match status" value="1"/>
</dbReference>
<keyword evidence="4" id="KW-1185">Reference proteome</keyword>
<dbReference type="PANTHER" id="PTHR34721">
    <property type="entry name" value="PROTEIN CBG09734"/>
    <property type="match status" value="1"/>
</dbReference>
<dbReference type="InterPro" id="IPR045860">
    <property type="entry name" value="Snake_toxin-like_sf"/>
</dbReference>
<keyword evidence="1" id="KW-0812">Transmembrane</keyword>
<reference evidence="3" key="1">
    <citation type="submission" date="2023-07" db="EMBL/GenBank/DDBJ databases">
        <authorList>
            <consortium name="CYATHOMIX"/>
        </authorList>
    </citation>
    <scope>NUCLEOTIDE SEQUENCE</scope>
    <source>
        <strain evidence="3">N/A</strain>
    </source>
</reference>
<sequence>MSTFKTSIVITMLSIKHVAILLAIIACTLALKCYTGNASGKDHPTTTQDCPSGAKYCVAATVQGSADMHSHGCDTGVLCKKEGCETANLITSCCCTTDLCNVGITSSGSKLIPALFSLLLVTIVKFIVY</sequence>
<feature type="transmembrane region" description="Helical" evidence="1">
    <location>
        <begin position="6"/>
        <end position="31"/>
    </location>
</feature>
<protein>
    <recommendedName>
        <fullName evidence="2">Snake toxin/toxin-like domain-containing protein</fullName>
    </recommendedName>
</protein>
<dbReference type="InterPro" id="IPR035076">
    <property type="entry name" value="Toxin/TOLIP"/>
</dbReference>
<dbReference type="Proteomes" id="UP001176961">
    <property type="component" value="Unassembled WGS sequence"/>
</dbReference>
<keyword evidence="1" id="KW-0472">Membrane</keyword>
<organism evidence="3 4">
    <name type="scientific">Cylicocyclus nassatus</name>
    <name type="common">Nematode worm</name>
    <dbReference type="NCBI Taxonomy" id="53992"/>
    <lineage>
        <taxon>Eukaryota</taxon>
        <taxon>Metazoa</taxon>
        <taxon>Ecdysozoa</taxon>
        <taxon>Nematoda</taxon>
        <taxon>Chromadorea</taxon>
        <taxon>Rhabditida</taxon>
        <taxon>Rhabditina</taxon>
        <taxon>Rhabditomorpha</taxon>
        <taxon>Strongyloidea</taxon>
        <taxon>Strongylidae</taxon>
        <taxon>Cylicocyclus</taxon>
    </lineage>
</organism>
<dbReference type="EMBL" id="CATQJL010000223">
    <property type="protein sequence ID" value="CAJ0598130.1"/>
    <property type="molecule type" value="Genomic_DNA"/>
</dbReference>
<dbReference type="PANTHER" id="PTHR34721:SF3">
    <property type="entry name" value="ACTIVIN_RECP DOMAIN-CONTAINING PROTEIN-RELATED"/>
    <property type="match status" value="1"/>
</dbReference>
<proteinExistence type="predicted"/>
<feature type="domain" description="Snake toxin/toxin-like" evidence="2">
    <location>
        <begin position="31"/>
        <end position="101"/>
    </location>
</feature>
<dbReference type="SUPFAM" id="SSF57302">
    <property type="entry name" value="Snake toxin-like"/>
    <property type="match status" value="1"/>
</dbReference>
<accession>A0AA36M542</accession>